<feature type="transmembrane region" description="Helical" evidence="14">
    <location>
        <begin position="37"/>
        <end position="62"/>
    </location>
</feature>
<dbReference type="Gene3D" id="1.20.1070.10">
    <property type="entry name" value="Rhodopsin 7-helix transmembrane proteins"/>
    <property type="match status" value="1"/>
</dbReference>
<evidence type="ECO:0000256" key="5">
    <source>
        <dbReference type="ARBA" id="ARBA00022725"/>
    </source>
</evidence>
<keyword evidence="4 13" id="KW-0812">Transmembrane</keyword>
<dbReference type="Pfam" id="PF13853">
    <property type="entry name" value="7tm_4"/>
    <property type="match status" value="1"/>
</dbReference>
<evidence type="ECO:0000256" key="14">
    <source>
        <dbReference type="RuleBase" id="RU363047"/>
    </source>
</evidence>
<feature type="domain" description="G-protein coupled receptors family 1 profile" evidence="15">
    <location>
        <begin position="53"/>
        <end position="298"/>
    </location>
</feature>
<dbReference type="InterPro" id="IPR000725">
    <property type="entry name" value="Olfact_rcpt"/>
</dbReference>
<feature type="transmembrane region" description="Helical" evidence="14">
    <location>
        <begin position="280"/>
        <end position="300"/>
    </location>
</feature>
<keyword evidence="17" id="KW-1185">Reference proteome</keyword>
<keyword evidence="5 14" id="KW-0552">Olfaction</keyword>
<keyword evidence="6 14" id="KW-1133">Transmembrane helix</keyword>
<keyword evidence="12 13" id="KW-0807">Transducer</keyword>
<sequence>MKSNDGSRIGRGGSFPNGLMRFSLSGLKVTEMEKLKYLYFTVFLLLYLLILCLNLLVIGVIYSQKSLHDPMYIFVSNLVVNGIYGSTSLIPYLLYQLMSHSHEISLGLCLAQIYCLHTYGFIEFCILAAMSYDRYIAICHPLHYHIVMSPQKVIGLIALSWMYPLIAFGSYFILTAQLTFCSRIIPKVYCANFLLVRLSCFDTSVHSTVVLFVLPPLLMVLFSYAQILRICLLVSKESRIKALRTCTPHLLAVLNYSIGVLFEIIQNRFNMSYLPSTSRMFMSVYFLVFPPLLNPAIYGLSVQSVRLRILCLITI</sequence>
<dbReference type="InterPro" id="IPR017452">
    <property type="entry name" value="GPCR_Rhodpsn_7TM"/>
</dbReference>
<proteinExistence type="inferred from homology"/>
<keyword evidence="10 13" id="KW-0675">Receptor</keyword>
<evidence type="ECO:0000256" key="13">
    <source>
        <dbReference type="RuleBase" id="RU000688"/>
    </source>
</evidence>
<dbReference type="PROSITE" id="PS50262">
    <property type="entry name" value="G_PROTEIN_RECEP_F1_2"/>
    <property type="match status" value="1"/>
</dbReference>
<reference evidence="16 17" key="1">
    <citation type="submission" date="2019-04" db="EMBL/GenBank/DDBJ databases">
        <authorList>
            <consortium name="Wellcome Sanger Institute Data Sharing"/>
        </authorList>
    </citation>
    <scope>NUCLEOTIDE SEQUENCE [LARGE SCALE GENOMIC DNA]</scope>
</reference>
<keyword evidence="7 13" id="KW-0297">G-protein coupled receptor</keyword>
<evidence type="ECO:0000256" key="1">
    <source>
        <dbReference type="ARBA" id="ARBA00004651"/>
    </source>
</evidence>
<dbReference type="PANTHER" id="PTHR26451:SF885">
    <property type="entry name" value="OLFACTORY RECEPTOR"/>
    <property type="match status" value="1"/>
</dbReference>
<dbReference type="GeneTree" id="ENSGT00950000183048"/>
<evidence type="ECO:0000256" key="8">
    <source>
        <dbReference type="ARBA" id="ARBA00023136"/>
    </source>
</evidence>
<evidence type="ECO:0000256" key="4">
    <source>
        <dbReference type="ARBA" id="ARBA00022692"/>
    </source>
</evidence>
<feature type="transmembrane region" description="Helical" evidence="14">
    <location>
        <begin position="104"/>
        <end position="132"/>
    </location>
</feature>
<dbReference type="Ensembl" id="ENSSFOT00015008517.2">
    <property type="protein sequence ID" value="ENSSFOP00015008397.2"/>
    <property type="gene ID" value="ENSSFOG00015005478.2"/>
</dbReference>
<evidence type="ECO:0000313" key="16">
    <source>
        <dbReference type="Ensembl" id="ENSSFOP00015008397.2"/>
    </source>
</evidence>
<feature type="transmembrane region" description="Helical" evidence="14">
    <location>
        <begin position="209"/>
        <end position="234"/>
    </location>
</feature>
<evidence type="ECO:0000256" key="10">
    <source>
        <dbReference type="ARBA" id="ARBA00023170"/>
    </source>
</evidence>
<dbReference type="GO" id="GO:0004984">
    <property type="term" value="F:olfactory receptor activity"/>
    <property type="evidence" value="ECO:0007669"/>
    <property type="project" value="InterPro"/>
</dbReference>
<comment type="similarity">
    <text evidence="13">Belongs to the G-protein coupled receptor 1 family.</text>
</comment>
<evidence type="ECO:0000256" key="12">
    <source>
        <dbReference type="ARBA" id="ARBA00023224"/>
    </source>
</evidence>
<keyword evidence="2 14" id="KW-1003">Cell membrane</keyword>
<dbReference type="Proteomes" id="UP000694397">
    <property type="component" value="Chromosome 10"/>
</dbReference>
<dbReference type="GO" id="GO:0004930">
    <property type="term" value="F:G protein-coupled receptor activity"/>
    <property type="evidence" value="ECO:0007669"/>
    <property type="project" value="UniProtKB-KW"/>
</dbReference>
<keyword evidence="8 14" id="KW-0472">Membrane</keyword>
<keyword evidence="11" id="KW-0325">Glycoprotein</keyword>
<name>A0A8C9R383_SCLFO</name>
<evidence type="ECO:0000256" key="2">
    <source>
        <dbReference type="ARBA" id="ARBA00022475"/>
    </source>
</evidence>
<dbReference type="PRINTS" id="PR00237">
    <property type="entry name" value="GPCRRHODOPSN"/>
</dbReference>
<evidence type="ECO:0000259" key="15">
    <source>
        <dbReference type="PROSITE" id="PS50262"/>
    </source>
</evidence>
<dbReference type="OrthoDB" id="6147321at2759"/>
<evidence type="ECO:0000256" key="11">
    <source>
        <dbReference type="ARBA" id="ARBA00023180"/>
    </source>
</evidence>
<evidence type="ECO:0000256" key="7">
    <source>
        <dbReference type="ARBA" id="ARBA00023040"/>
    </source>
</evidence>
<feature type="transmembrane region" description="Helical" evidence="14">
    <location>
        <begin position="246"/>
        <end position="265"/>
    </location>
</feature>
<dbReference type="PRINTS" id="PR00245">
    <property type="entry name" value="OLFACTORYR"/>
</dbReference>
<feature type="transmembrane region" description="Helical" evidence="14">
    <location>
        <begin position="153"/>
        <end position="174"/>
    </location>
</feature>
<dbReference type="InterPro" id="IPR000276">
    <property type="entry name" value="GPCR_Rhodpsn"/>
</dbReference>
<dbReference type="PANTHER" id="PTHR26451">
    <property type="entry name" value="G_PROTEIN_RECEP_F1_2 DOMAIN-CONTAINING PROTEIN"/>
    <property type="match status" value="1"/>
</dbReference>
<dbReference type="GO" id="GO:0005549">
    <property type="term" value="F:odorant binding"/>
    <property type="evidence" value="ECO:0007669"/>
    <property type="project" value="TreeGrafter"/>
</dbReference>
<dbReference type="PROSITE" id="PS00237">
    <property type="entry name" value="G_PROTEIN_RECEP_F1_1"/>
    <property type="match status" value="1"/>
</dbReference>
<organism evidence="16 17">
    <name type="scientific">Scleropages formosus</name>
    <name type="common">Asian bonytongue</name>
    <name type="synonym">Osteoglossum formosum</name>
    <dbReference type="NCBI Taxonomy" id="113540"/>
    <lineage>
        <taxon>Eukaryota</taxon>
        <taxon>Metazoa</taxon>
        <taxon>Chordata</taxon>
        <taxon>Craniata</taxon>
        <taxon>Vertebrata</taxon>
        <taxon>Euteleostomi</taxon>
        <taxon>Actinopterygii</taxon>
        <taxon>Neopterygii</taxon>
        <taxon>Teleostei</taxon>
        <taxon>Osteoglossocephala</taxon>
        <taxon>Osteoglossomorpha</taxon>
        <taxon>Osteoglossiformes</taxon>
        <taxon>Osteoglossidae</taxon>
        <taxon>Scleropages</taxon>
    </lineage>
</organism>
<reference evidence="16" key="2">
    <citation type="submission" date="2025-08" db="UniProtKB">
        <authorList>
            <consortium name="Ensembl"/>
        </authorList>
    </citation>
    <scope>IDENTIFICATION</scope>
</reference>
<dbReference type="SUPFAM" id="SSF81321">
    <property type="entry name" value="Family A G protein-coupled receptor-like"/>
    <property type="match status" value="1"/>
</dbReference>
<evidence type="ECO:0000256" key="6">
    <source>
        <dbReference type="ARBA" id="ARBA00022989"/>
    </source>
</evidence>
<accession>A0A8C9R383</accession>
<dbReference type="GO" id="GO:0005886">
    <property type="term" value="C:plasma membrane"/>
    <property type="evidence" value="ECO:0007669"/>
    <property type="project" value="UniProtKB-SubCell"/>
</dbReference>
<evidence type="ECO:0000256" key="3">
    <source>
        <dbReference type="ARBA" id="ARBA00022606"/>
    </source>
</evidence>
<evidence type="ECO:0000256" key="9">
    <source>
        <dbReference type="ARBA" id="ARBA00023157"/>
    </source>
</evidence>
<dbReference type="InterPro" id="IPR052921">
    <property type="entry name" value="GPCR1_Superfamily_Member"/>
</dbReference>
<feature type="transmembrane region" description="Helical" evidence="14">
    <location>
        <begin position="74"/>
        <end position="98"/>
    </location>
</feature>
<protein>
    <recommendedName>
        <fullName evidence="14">Olfactory receptor</fullName>
    </recommendedName>
</protein>
<evidence type="ECO:0000313" key="17">
    <source>
        <dbReference type="Proteomes" id="UP000694397"/>
    </source>
</evidence>
<reference evidence="16" key="3">
    <citation type="submission" date="2025-09" db="UniProtKB">
        <authorList>
            <consortium name="Ensembl"/>
        </authorList>
    </citation>
    <scope>IDENTIFICATION</scope>
</reference>
<dbReference type="FunFam" id="1.20.1070.10:FF:000024">
    <property type="entry name" value="Olfactory receptor"/>
    <property type="match status" value="1"/>
</dbReference>
<comment type="subcellular location">
    <subcellularLocation>
        <location evidence="1 14">Cell membrane</location>
        <topology evidence="1 14">Multi-pass membrane protein</topology>
    </subcellularLocation>
</comment>
<keyword evidence="9" id="KW-1015">Disulfide bond</keyword>
<keyword evidence="3 14" id="KW-0716">Sensory transduction</keyword>
<dbReference type="AlphaFoldDB" id="A0A8C9R383"/>